<dbReference type="Gene3D" id="3.40.50.720">
    <property type="entry name" value="NAD(P)-binding Rossmann-like Domain"/>
    <property type="match status" value="1"/>
</dbReference>
<name>A0A219B502_9SPHN</name>
<dbReference type="Pfam" id="PF01370">
    <property type="entry name" value="Epimerase"/>
    <property type="match status" value="1"/>
</dbReference>
<evidence type="ECO:0000313" key="4">
    <source>
        <dbReference type="Proteomes" id="UP000198462"/>
    </source>
</evidence>
<dbReference type="AlphaFoldDB" id="A0A219B502"/>
<dbReference type="InterPro" id="IPR036291">
    <property type="entry name" value="NAD(P)-bd_dom_sf"/>
</dbReference>
<sequence>MKIAVTGAKGLLGWHASARIHAQNCAARYKGDADPFELVQVDRETFENDAALSAALSGADAVLHFAGVNRGAESEVEEANPAIARKLVAACKSAGAAPHIVYANSTHAARDTFYGRSKRIAGDILGEFADRYTDLVLPHIFGECAKPYYNNVTATLIDQLWKGETPDLNPEGRVQLLHAGEAAQIAIDAAVNGVTGRTAPEGRDIGVTDLYDRLGSFHELYRANIFPALADPFDVALFNSYRVGGYPEHYPLMLKKNADHRGVLFETAKGGTAPQSFISTTKPGKTRGDHFHYDLVERFLVVQGQAVIRIRRVLTDEVHEFAVAGDEPAAIDMPPLHTHHIENVSDEDVVTFFWSHHLFDPANPDTYADPV</sequence>
<dbReference type="InterPro" id="IPR011051">
    <property type="entry name" value="RmlC_Cupin_sf"/>
</dbReference>
<organism evidence="3 4">
    <name type="scientific">Pacificimonas flava</name>
    <dbReference type="NCBI Taxonomy" id="1234595"/>
    <lineage>
        <taxon>Bacteria</taxon>
        <taxon>Pseudomonadati</taxon>
        <taxon>Pseudomonadota</taxon>
        <taxon>Alphaproteobacteria</taxon>
        <taxon>Sphingomonadales</taxon>
        <taxon>Sphingosinicellaceae</taxon>
        <taxon>Pacificimonas</taxon>
    </lineage>
</organism>
<gene>
    <name evidence="3" type="ORF">B5C34_04980</name>
</gene>
<keyword evidence="4" id="KW-1185">Reference proteome</keyword>
<dbReference type="InterPro" id="IPR014710">
    <property type="entry name" value="RmlC-like_jellyroll"/>
</dbReference>
<dbReference type="InterPro" id="IPR001509">
    <property type="entry name" value="Epimerase_deHydtase"/>
</dbReference>
<dbReference type="EMBL" id="NFZT01000001">
    <property type="protein sequence ID" value="OWV32869.1"/>
    <property type="molecule type" value="Genomic_DNA"/>
</dbReference>
<evidence type="ECO:0000259" key="1">
    <source>
        <dbReference type="Pfam" id="PF01370"/>
    </source>
</evidence>
<dbReference type="OrthoDB" id="9795501at2"/>
<feature type="domain" description="Capsular polysaccharide assembling protein CapF C-terminal" evidence="2">
    <location>
        <begin position="257"/>
        <end position="367"/>
    </location>
</feature>
<dbReference type="Gene3D" id="2.60.120.10">
    <property type="entry name" value="Jelly Rolls"/>
    <property type="match status" value="1"/>
</dbReference>
<evidence type="ECO:0000313" key="3">
    <source>
        <dbReference type="EMBL" id="OWV32869.1"/>
    </source>
</evidence>
<dbReference type="Pfam" id="PF14667">
    <property type="entry name" value="Polysacc_synt_C"/>
    <property type="match status" value="1"/>
</dbReference>
<protein>
    <submittedName>
        <fullName evidence="3">Capsule biosynthesis protein CapF</fullName>
    </submittedName>
</protein>
<dbReference type="RefSeq" id="WP_088711659.1">
    <property type="nucleotide sequence ID" value="NZ_NFZT01000001.1"/>
</dbReference>
<dbReference type="Proteomes" id="UP000198462">
    <property type="component" value="Unassembled WGS sequence"/>
</dbReference>
<reference evidence="4" key="1">
    <citation type="submission" date="2017-05" db="EMBL/GenBank/DDBJ databases">
        <authorList>
            <person name="Lin X."/>
        </authorList>
    </citation>
    <scope>NUCLEOTIDE SEQUENCE [LARGE SCALE GENOMIC DNA]</scope>
    <source>
        <strain evidence="4">JLT2012</strain>
    </source>
</reference>
<proteinExistence type="predicted"/>
<dbReference type="SUPFAM" id="SSF51735">
    <property type="entry name" value="NAD(P)-binding Rossmann-fold domains"/>
    <property type="match status" value="1"/>
</dbReference>
<accession>A0A219B502</accession>
<comment type="caution">
    <text evidence="3">The sequence shown here is derived from an EMBL/GenBank/DDBJ whole genome shotgun (WGS) entry which is preliminary data.</text>
</comment>
<evidence type="ECO:0000259" key="2">
    <source>
        <dbReference type="Pfam" id="PF14667"/>
    </source>
</evidence>
<feature type="domain" description="NAD-dependent epimerase/dehydratase" evidence="1">
    <location>
        <begin position="3"/>
        <end position="185"/>
    </location>
</feature>
<dbReference type="InterPro" id="IPR029303">
    <property type="entry name" value="CapF_C"/>
</dbReference>
<dbReference type="SUPFAM" id="SSF51182">
    <property type="entry name" value="RmlC-like cupins"/>
    <property type="match status" value="1"/>
</dbReference>